<sequence length="115" mass="12781">MIRNTDRVSRGVIISLTSGEQCELLRATITLVGDGSDGLGVFFSTSQQFCLANSRQRHDGTSRLSLSEPSRSEAIEECRNLMDVTTGGDHIGSRDSSRVSNMKSFSWPWNDQIRR</sequence>
<evidence type="ECO:0000313" key="2">
    <source>
        <dbReference type="Proteomes" id="UP001177670"/>
    </source>
</evidence>
<proteinExistence type="predicted"/>
<evidence type="ECO:0000313" key="1">
    <source>
        <dbReference type="EMBL" id="KAK1123641.1"/>
    </source>
</evidence>
<dbReference type="Proteomes" id="UP001177670">
    <property type="component" value="Unassembled WGS sequence"/>
</dbReference>
<keyword evidence="2" id="KW-1185">Reference proteome</keyword>
<comment type="caution">
    <text evidence="1">The sequence shown here is derived from an EMBL/GenBank/DDBJ whole genome shotgun (WGS) entry which is preliminary data.</text>
</comment>
<reference evidence="1" key="1">
    <citation type="submission" date="2021-10" db="EMBL/GenBank/DDBJ databases">
        <title>Melipona bicolor Genome sequencing and assembly.</title>
        <authorList>
            <person name="Araujo N.S."/>
            <person name="Arias M.C."/>
        </authorList>
    </citation>
    <scope>NUCLEOTIDE SEQUENCE</scope>
    <source>
        <strain evidence="1">USP_2M_L1-L4_2017</strain>
        <tissue evidence="1">Whole body</tissue>
    </source>
</reference>
<name>A0AA40KKQ5_9HYME</name>
<protein>
    <submittedName>
        <fullName evidence="1">Uncharacterized protein</fullName>
    </submittedName>
</protein>
<gene>
    <name evidence="1" type="ORF">K0M31_008340</name>
</gene>
<accession>A0AA40KKQ5</accession>
<organism evidence="1 2">
    <name type="scientific">Melipona bicolor</name>
    <dbReference type="NCBI Taxonomy" id="60889"/>
    <lineage>
        <taxon>Eukaryota</taxon>
        <taxon>Metazoa</taxon>
        <taxon>Ecdysozoa</taxon>
        <taxon>Arthropoda</taxon>
        <taxon>Hexapoda</taxon>
        <taxon>Insecta</taxon>
        <taxon>Pterygota</taxon>
        <taxon>Neoptera</taxon>
        <taxon>Endopterygota</taxon>
        <taxon>Hymenoptera</taxon>
        <taxon>Apocrita</taxon>
        <taxon>Aculeata</taxon>
        <taxon>Apoidea</taxon>
        <taxon>Anthophila</taxon>
        <taxon>Apidae</taxon>
        <taxon>Melipona</taxon>
    </lineage>
</organism>
<dbReference type="AlphaFoldDB" id="A0AA40KKQ5"/>
<dbReference type="EMBL" id="JAHYIQ010000020">
    <property type="protein sequence ID" value="KAK1123641.1"/>
    <property type="molecule type" value="Genomic_DNA"/>
</dbReference>